<dbReference type="CDD" id="cd14797">
    <property type="entry name" value="DUF302"/>
    <property type="match status" value="1"/>
</dbReference>
<dbReference type="AlphaFoldDB" id="C4FJS6"/>
<dbReference type="SUPFAM" id="SSF103247">
    <property type="entry name" value="TT1751-like"/>
    <property type="match status" value="1"/>
</dbReference>
<keyword evidence="2" id="KW-1185">Reference proteome</keyword>
<name>C4FJS6_9AQUI</name>
<comment type="caution">
    <text evidence="1">The sequence shown here is derived from an EMBL/GenBank/DDBJ whole genome shotgun (WGS) entry which is preliminary data.</text>
</comment>
<dbReference type="RefSeq" id="WP_007546685.1">
    <property type="nucleotide sequence ID" value="NZ_ABZS01000065.1"/>
</dbReference>
<evidence type="ECO:0000313" key="1">
    <source>
        <dbReference type="EMBL" id="EEP60681.1"/>
    </source>
</evidence>
<organism evidence="1 2">
    <name type="scientific">Sulfurihydrogenibium yellowstonense SS-5</name>
    <dbReference type="NCBI Taxonomy" id="432331"/>
    <lineage>
        <taxon>Bacteria</taxon>
        <taxon>Pseudomonadati</taxon>
        <taxon>Aquificota</taxon>
        <taxon>Aquificia</taxon>
        <taxon>Aquificales</taxon>
        <taxon>Hydrogenothermaceae</taxon>
        <taxon>Sulfurihydrogenibium</taxon>
    </lineage>
</organism>
<dbReference type="OrthoDB" id="13541at2"/>
<reference evidence="1 2" key="1">
    <citation type="submission" date="2009-04" db="EMBL/GenBank/DDBJ databases">
        <authorList>
            <person name="Reysenbach A.-L."/>
            <person name="Heidelberg J.F."/>
            <person name="Nelson W.C."/>
        </authorList>
    </citation>
    <scope>NUCLEOTIDE SEQUENCE [LARGE SCALE GENOMIC DNA]</scope>
    <source>
        <strain evidence="1 2">SS-5</strain>
    </source>
</reference>
<accession>C4FJS6</accession>
<sequence>MKKVLLILVLPLLMLKLSFGGEVNFEKGYYYVVIKKGNFDKVNAVLQQEIQNHKWGIIHTMNVDKTIKSNTPHKTYLLCRADYLTEGIKFNKDVISVLIPCRISIYQNKNDVKILVEDVEAASTHFGIEDKKFKAFLRQVTDEMKSILQKTSDHFEKKSLTPQM</sequence>
<protein>
    <recommendedName>
        <fullName evidence="3">DUF302 domain-containing protein</fullName>
    </recommendedName>
</protein>
<dbReference type="Gene3D" id="3.30.310.70">
    <property type="entry name" value="TT1751-like domain"/>
    <property type="match status" value="1"/>
</dbReference>
<dbReference type="InterPro" id="IPR005180">
    <property type="entry name" value="DUF302"/>
</dbReference>
<dbReference type="Proteomes" id="UP000005540">
    <property type="component" value="Unassembled WGS sequence"/>
</dbReference>
<gene>
    <name evidence="1" type="ORF">SULYE_0826</name>
</gene>
<proteinExistence type="predicted"/>
<evidence type="ECO:0008006" key="3">
    <source>
        <dbReference type="Google" id="ProtNLM"/>
    </source>
</evidence>
<dbReference type="EMBL" id="ABZS01000065">
    <property type="protein sequence ID" value="EEP60681.1"/>
    <property type="molecule type" value="Genomic_DNA"/>
</dbReference>
<dbReference type="InterPro" id="IPR035923">
    <property type="entry name" value="TT1751-like_sf"/>
</dbReference>
<evidence type="ECO:0000313" key="2">
    <source>
        <dbReference type="Proteomes" id="UP000005540"/>
    </source>
</evidence>